<dbReference type="Proteomes" id="UP001153148">
    <property type="component" value="Unassembled WGS sequence"/>
</dbReference>
<proteinExistence type="predicted"/>
<comment type="caution">
    <text evidence="1">The sequence shown here is derived from an EMBL/GenBank/DDBJ whole genome shotgun (WGS) entry which is preliminary data.</text>
</comment>
<evidence type="ECO:0000313" key="1">
    <source>
        <dbReference type="EMBL" id="CAG2053561.1"/>
    </source>
</evidence>
<organism evidence="1 2">
    <name type="scientific">Timema podura</name>
    <name type="common">Walking stick</name>
    <dbReference type="NCBI Taxonomy" id="61482"/>
    <lineage>
        <taxon>Eukaryota</taxon>
        <taxon>Metazoa</taxon>
        <taxon>Ecdysozoa</taxon>
        <taxon>Arthropoda</taxon>
        <taxon>Hexapoda</taxon>
        <taxon>Insecta</taxon>
        <taxon>Pterygota</taxon>
        <taxon>Neoptera</taxon>
        <taxon>Polyneoptera</taxon>
        <taxon>Phasmatodea</taxon>
        <taxon>Timematodea</taxon>
        <taxon>Timematoidea</taxon>
        <taxon>Timematidae</taxon>
        <taxon>Timema</taxon>
    </lineage>
</organism>
<reference evidence="1" key="1">
    <citation type="submission" date="2021-03" db="EMBL/GenBank/DDBJ databases">
        <authorList>
            <person name="Tran Van P."/>
        </authorList>
    </citation>
    <scope>NUCLEOTIDE SEQUENCE</scope>
</reference>
<evidence type="ECO:0008006" key="3">
    <source>
        <dbReference type="Google" id="ProtNLM"/>
    </source>
</evidence>
<name>A0ABN7NEB0_TIMPD</name>
<keyword evidence="2" id="KW-1185">Reference proteome</keyword>
<sequence>MWTHRGREKRRKGERRGVASQATIVYFRANKNRWITGIIDGASYLTGLAEKSYTWKYQFSREPVKFPSAGLRNIYLIFAGLRELGRLNIEVNPHFLGERVENHLGKTTPSSPNQDSNLDLTVLGSLAQHDHTTSLGGGGRGCRPTLSNSRNNTDPLYTLLDLLANHANYLSREKTLLEPSRYSRGGLWEHWASDNVISAQRCGKKNKSKQNMNDMCAFYSTTIDPITTSRFSTRLSLLSCDNSNSNVRWCHTLKYQVPASVVKLVYALVVLSSTAEDGVIEVPTTSLF</sequence>
<protein>
    <recommendedName>
        <fullName evidence="3">LAGLIDADG homing endonuclease</fullName>
    </recommendedName>
</protein>
<gene>
    <name evidence="1" type="ORF">TPAB3V08_LOCUS612</name>
</gene>
<dbReference type="EMBL" id="CAJPIN010000481">
    <property type="protein sequence ID" value="CAG2053561.1"/>
    <property type="molecule type" value="Genomic_DNA"/>
</dbReference>
<accession>A0ABN7NEB0</accession>
<evidence type="ECO:0000313" key="2">
    <source>
        <dbReference type="Proteomes" id="UP001153148"/>
    </source>
</evidence>